<evidence type="ECO:0000256" key="2">
    <source>
        <dbReference type="ARBA" id="ARBA00022603"/>
    </source>
</evidence>
<dbReference type="AlphaFoldDB" id="F4P4J7"/>
<organism evidence="5 6">
    <name type="scientific">Batrachochytrium dendrobatidis (strain JAM81 / FGSC 10211)</name>
    <name type="common">Frog chytrid fungus</name>
    <dbReference type="NCBI Taxonomy" id="684364"/>
    <lineage>
        <taxon>Eukaryota</taxon>
        <taxon>Fungi</taxon>
        <taxon>Fungi incertae sedis</taxon>
        <taxon>Chytridiomycota</taxon>
        <taxon>Chytridiomycota incertae sedis</taxon>
        <taxon>Chytridiomycetes</taxon>
        <taxon>Rhizophydiales</taxon>
        <taxon>Rhizophydiales incertae sedis</taxon>
        <taxon>Batrachochytrium</taxon>
    </lineage>
</organism>
<keyword evidence="3" id="KW-0808">Transferase</keyword>
<dbReference type="OMA" id="DSWIFLY"/>
<comment type="similarity">
    <text evidence="1">Belongs to the ANT/ATPSC lysine N-methyltransferase family.</text>
</comment>
<evidence type="ECO:0000256" key="3">
    <source>
        <dbReference type="ARBA" id="ARBA00022679"/>
    </source>
</evidence>
<gene>
    <name evidence="5" type="ORF">BATDEDRAFT_89375</name>
</gene>
<dbReference type="GeneID" id="18243465"/>
<dbReference type="HOGENOM" id="CLU_1209620_0_0_1"/>
<accession>F4P4J7</accession>
<name>F4P4J7_BATDJ</name>
<keyword evidence="6" id="KW-1185">Reference proteome</keyword>
<dbReference type="Gene3D" id="3.40.50.150">
    <property type="entry name" value="Vaccinia Virus protein VP39"/>
    <property type="match status" value="1"/>
</dbReference>
<dbReference type="OrthoDB" id="66144at2759"/>
<dbReference type="PANTHER" id="PTHR13610">
    <property type="entry name" value="METHYLTRANSFERASE DOMAIN-CONTAINING PROTEIN"/>
    <property type="match status" value="1"/>
</dbReference>
<evidence type="ECO:0000313" key="5">
    <source>
        <dbReference type="EMBL" id="EGF79638.1"/>
    </source>
</evidence>
<dbReference type="Proteomes" id="UP000007241">
    <property type="component" value="Unassembled WGS sequence"/>
</dbReference>
<proteinExistence type="inferred from homology"/>
<keyword evidence="2" id="KW-0489">Methyltransferase</keyword>
<dbReference type="GO" id="GO:0032259">
    <property type="term" value="P:methylation"/>
    <property type="evidence" value="ECO:0007669"/>
    <property type="project" value="UniProtKB-KW"/>
</dbReference>
<evidence type="ECO:0000256" key="4">
    <source>
        <dbReference type="ARBA" id="ARBA00022691"/>
    </source>
</evidence>
<dbReference type="PANTHER" id="PTHR13610:SF11">
    <property type="entry name" value="METHYLTRANSFERASE DOMAIN-CONTAINING PROTEIN"/>
    <property type="match status" value="1"/>
</dbReference>
<keyword evidence="4" id="KW-0949">S-adenosyl-L-methionine</keyword>
<dbReference type="RefSeq" id="XP_006679626.1">
    <property type="nucleotide sequence ID" value="XM_006679563.1"/>
</dbReference>
<dbReference type="InterPro" id="IPR029063">
    <property type="entry name" value="SAM-dependent_MTases_sf"/>
</dbReference>
<dbReference type="EMBL" id="GL882885">
    <property type="protein sequence ID" value="EGF79638.1"/>
    <property type="molecule type" value="Genomic_DNA"/>
</dbReference>
<dbReference type="InParanoid" id="F4P4J7"/>
<dbReference type="GO" id="GO:0005739">
    <property type="term" value="C:mitochondrion"/>
    <property type="evidence" value="ECO:0000318"/>
    <property type="project" value="GO_Central"/>
</dbReference>
<evidence type="ECO:0008006" key="7">
    <source>
        <dbReference type="Google" id="ProtNLM"/>
    </source>
</evidence>
<dbReference type="InterPro" id="IPR026170">
    <property type="entry name" value="FAM173A/B"/>
</dbReference>
<dbReference type="CDD" id="cd02440">
    <property type="entry name" value="AdoMet_MTases"/>
    <property type="match status" value="1"/>
</dbReference>
<evidence type="ECO:0000256" key="1">
    <source>
        <dbReference type="ARBA" id="ARBA00010633"/>
    </source>
</evidence>
<evidence type="ECO:0000313" key="6">
    <source>
        <dbReference type="Proteomes" id="UP000007241"/>
    </source>
</evidence>
<dbReference type="GO" id="GO:1905706">
    <property type="term" value="P:regulation of mitochondrial ATP synthesis coupled proton transport"/>
    <property type="evidence" value="ECO:0000318"/>
    <property type="project" value="GO_Central"/>
</dbReference>
<sequence>MADNLPFADSDDLSSDIPSPFNPIPYTLVNSRPLTNTPFVAPYVPVSRLVTSSALHFAGIGPTDILVDLGCGDGRILIDALCDSCTPDNDHIETHQIYPPAQCIGVELDPYLAAFIRKTNPSLISNNKLVIIEQDMFTVDLEAIKATVIVMYLLPAGLEKLKPLLSAWLSRNDVDTSQPTRRIVTIAYSIPGWQPIQVKQSNMSSNSFMGGAATPIHCLFRYEAVSICN</sequence>
<dbReference type="GO" id="GO:0016279">
    <property type="term" value="F:protein-lysine N-methyltransferase activity"/>
    <property type="evidence" value="ECO:0000318"/>
    <property type="project" value="GO_Central"/>
</dbReference>
<dbReference type="SUPFAM" id="SSF53335">
    <property type="entry name" value="S-adenosyl-L-methionine-dependent methyltransferases"/>
    <property type="match status" value="1"/>
</dbReference>
<reference evidence="5 6" key="1">
    <citation type="submission" date="2009-12" db="EMBL/GenBank/DDBJ databases">
        <title>The draft genome of Batrachochytrium dendrobatidis.</title>
        <authorList>
            <consortium name="US DOE Joint Genome Institute (JGI-PGF)"/>
            <person name="Kuo A."/>
            <person name="Salamov A."/>
            <person name="Schmutz J."/>
            <person name="Lucas S."/>
            <person name="Pitluck S."/>
            <person name="Rosenblum E."/>
            <person name="Stajich J."/>
            <person name="Eisen M."/>
            <person name="Grigoriev I.V."/>
        </authorList>
    </citation>
    <scope>NUCLEOTIDE SEQUENCE [LARGE SCALE GENOMIC DNA]</scope>
    <source>
        <strain evidence="6">JAM81 / FGSC 10211</strain>
    </source>
</reference>
<protein>
    <recommendedName>
        <fullName evidence="7">Methyltransferase domain-containing protein</fullName>
    </recommendedName>
</protein>
<dbReference type="STRING" id="684364.F4P4J7"/>